<organism evidence="1 2">
    <name type="scientific">Avena sativa</name>
    <name type="common">Oat</name>
    <dbReference type="NCBI Taxonomy" id="4498"/>
    <lineage>
        <taxon>Eukaryota</taxon>
        <taxon>Viridiplantae</taxon>
        <taxon>Streptophyta</taxon>
        <taxon>Embryophyta</taxon>
        <taxon>Tracheophyta</taxon>
        <taxon>Spermatophyta</taxon>
        <taxon>Magnoliopsida</taxon>
        <taxon>Liliopsida</taxon>
        <taxon>Poales</taxon>
        <taxon>Poaceae</taxon>
        <taxon>BOP clade</taxon>
        <taxon>Pooideae</taxon>
        <taxon>Poodae</taxon>
        <taxon>Poeae</taxon>
        <taxon>Poeae Chloroplast Group 1 (Aveneae type)</taxon>
        <taxon>Aveninae</taxon>
        <taxon>Avena</taxon>
    </lineage>
</organism>
<dbReference type="Proteomes" id="UP001732700">
    <property type="component" value="Chromosome 3D"/>
</dbReference>
<reference evidence="1" key="2">
    <citation type="submission" date="2025-09" db="UniProtKB">
        <authorList>
            <consortium name="EnsemblPlants"/>
        </authorList>
    </citation>
    <scope>IDENTIFICATION</scope>
</reference>
<name>A0ACD5W3G1_AVESA</name>
<evidence type="ECO:0000313" key="1">
    <source>
        <dbReference type="EnsemblPlants" id="AVESA.00010b.r2.3DG0547850.1.CDS.1"/>
    </source>
</evidence>
<evidence type="ECO:0000313" key="2">
    <source>
        <dbReference type="Proteomes" id="UP001732700"/>
    </source>
</evidence>
<sequence>MEKQKTTSSIKVLSELKVLKAGHLNVWCDSNSAICIANNPVKHDRTKHTEIDRFFIKENLDAGIIKIDYVSMGHQIADCLTNGLAFKDCDRACDKMGVIDIYHPS</sequence>
<reference evidence="1" key="1">
    <citation type="submission" date="2021-05" db="EMBL/GenBank/DDBJ databases">
        <authorList>
            <person name="Scholz U."/>
            <person name="Mascher M."/>
            <person name="Fiebig A."/>
        </authorList>
    </citation>
    <scope>NUCLEOTIDE SEQUENCE [LARGE SCALE GENOMIC DNA]</scope>
</reference>
<proteinExistence type="predicted"/>
<keyword evidence="2" id="KW-1185">Reference proteome</keyword>
<dbReference type="EnsemblPlants" id="AVESA.00010b.r2.3DG0547850.1">
    <property type="protein sequence ID" value="AVESA.00010b.r2.3DG0547850.1.CDS.1"/>
    <property type="gene ID" value="AVESA.00010b.r2.3DG0547850"/>
</dbReference>
<accession>A0ACD5W3G1</accession>
<protein>
    <submittedName>
        <fullName evidence="1">Uncharacterized protein</fullName>
    </submittedName>
</protein>